<evidence type="ECO:0000256" key="1">
    <source>
        <dbReference type="ARBA" id="ARBA00001954"/>
    </source>
</evidence>
<evidence type="ECO:0000256" key="13">
    <source>
        <dbReference type="ARBA" id="ARBA00051165"/>
    </source>
</evidence>
<feature type="binding site" evidence="27">
    <location>
        <begin position="87"/>
        <end position="89"/>
    </location>
    <ligand>
        <name>substrate</name>
    </ligand>
</feature>
<feature type="domain" description="Fe2OG dioxygenase" evidence="28">
    <location>
        <begin position="117"/>
        <end position="223"/>
    </location>
</feature>
<evidence type="ECO:0000256" key="20">
    <source>
        <dbReference type="ARBA" id="ARBA00052800"/>
    </source>
</evidence>
<evidence type="ECO:0000256" key="7">
    <source>
        <dbReference type="ARBA" id="ARBA00022964"/>
    </source>
</evidence>
<evidence type="ECO:0000313" key="30">
    <source>
        <dbReference type="Proteomes" id="UP000801492"/>
    </source>
</evidence>
<dbReference type="Proteomes" id="UP000801492">
    <property type="component" value="Unassembled WGS sequence"/>
</dbReference>
<feature type="binding site" evidence="27">
    <location>
        <position position="202"/>
    </location>
    <ligand>
        <name>2-oxoglutarate</name>
        <dbReference type="ChEBI" id="CHEBI:16810"/>
    </ligand>
</feature>
<keyword evidence="6" id="KW-0460">Magnesium</keyword>
<evidence type="ECO:0000256" key="18">
    <source>
        <dbReference type="ARBA" id="ARBA00052597"/>
    </source>
</evidence>
<dbReference type="EC" id="1.14.11.33" evidence="23"/>
<dbReference type="GO" id="GO:0006307">
    <property type="term" value="P:DNA alkylation repair"/>
    <property type="evidence" value="ECO:0007669"/>
    <property type="project" value="TreeGrafter"/>
</dbReference>
<evidence type="ECO:0000256" key="24">
    <source>
        <dbReference type="ARBA" id="ARBA00072134"/>
    </source>
</evidence>
<evidence type="ECO:0000256" key="17">
    <source>
        <dbReference type="ARBA" id="ARBA00051755"/>
    </source>
</evidence>
<evidence type="ECO:0000256" key="4">
    <source>
        <dbReference type="ARBA" id="ARBA00022723"/>
    </source>
</evidence>
<evidence type="ECO:0000256" key="26">
    <source>
        <dbReference type="ARBA" id="ARBA00081727"/>
    </source>
</evidence>
<comment type="catalytic activity">
    <reaction evidence="16">
        <text>a 3,N(4)-etheno-2'-deoxycytidine in double-stranded DNA + 2-oxoglutarate + O2 + H2O = a 2'-deoxycytidine in double-stranded DNA + glyoxal + succinate + CO2</text>
        <dbReference type="Rhea" id="RHEA:70467"/>
        <dbReference type="Rhea" id="RHEA-COMP:17070"/>
        <dbReference type="Rhea" id="RHEA-COMP:17905"/>
        <dbReference type="ChEBI" id="CHEBI:15377"/>
        <dbReference type="ChEBI" id="CHEBI:15379"/>
        <dbReference type="ChEBI" id="CHEBI:16526"/>
        <dbReference type="ChEBI" id="CHEBI:16810"/>
        <dbReference type="ChEBI" id="CHEBI:30031"/>
        <dbReference type="ChEBI" id="CHEBI:34779"/>
        <dbReference type="ChEBI" id="CHEBI:85452"/>
        <dbReference type="ChEBI" id="CHEBI:189585"/>
    </reaction>
    <physiologicalReaction direction="left-to-right" evidence="16">
        <dbReference type="Rhea" id="RHEA:70468"/>
    </physiologicalReaction>
</comment>
<evidence type="ECO:0000256" key="5">
    <source>
        <dbReference type="ARBA" id="ARBA00022763"/>
    </source>
</evidence>
<dbReference type="Gene3D" id="2.60.120.590">
    <property type="entry name" value="Alpha-ketoglutarate-dependent dioxygenase AlkB-like"/>
    <property type="match status" value="1"/>
</dbReference>
<sequence>MKRMKIDLSSALKELESKDMEWEKTTREGLDVDYAQLLPRNIACELMTQLETNIEYYSGDLTKVKVFGKWHQIPRQQVAYGDEGLKYHFSGVTLPAKPWINPLISIRELISKVTGHNYNFVLINRYRNGSDHIGKHRDDESELDSTAPIASLSLGQHRDFILTHGNRQKKEYENKDLTTVKIMLQHGSLLLMNPPTNKYWYHSLPPRKSAPGVRINLTFRKINIK</sequence>
<dbReference type="AlphaFoldDB" id="A0A8K0C7W4"/>
<evidence type="ECO:0000256" key="9">
    <source>
        <dbReference type="ARBA" id="ARBA00023004"/>
    </source>
</evidence>
<comment type="catalytic activity">
    <reaction evidence="17">
        <text>a 1,N(2)-etheno-2'-deoxyguanosine in double-stranded DNA + 2-oxoglutarate + O2 + H2O = a 2'-deoxyguanosine in double-stranded DNA + glyoxal + succinate + CO2</text>
        <dbReference type="Rhea" id="RHEA:70487"/>
        <dbReference type="Rhea" id="RHEA-COMP:17910"/>
        <dbReference type="Rhea" id="RHEA-COMP:17912"/>
        <dbReference type="ChEBI" id="CHEBI:15377"/>
        <dbReference type="ChEBI" id="CHEBI:15379"/>
        <dbReference type="ChEBI" id="CHEBI:16526"/>
        <dbReference type="ChEBI" id="CHEBI:16810"/>
        <dbReference type="ChEBI" id="CHEBI:30031"/>
        <dbReference type="ChEBI" id="CHEBI:34779"/>
        <dbReference type="ChEBI" id="CHEBI:85445"/>
        <dbReference type="ChEBI" id="CHEBI:189586"/>
    </reaction>
    <physiologicalReaction direction="left-to-right" evidence="17">
        <dbReference type="Rhea" id="RHEA:70488"/>
    </physiologicalReaction>
</comment>
<evidence type="ECO:0000256" key="22">
    <source>
        <dbReference type="ARBA" id="ARBA00062909"/>
    </source>
</evidence>
<evidence type="ECO:0000256" key="8">
    <source>
        <dbReference type="ARBA" id="ARBA00023002"/>
    </source>
</evidence>
<dbReference type="SUPFAM" id="SSF51197">
    <property type="entry name" value="Clavaminate synthase-like"/>
    <property type="match status" value="1"/>
</dbReference>
<keyword evidence="10" id="KW-0234">DNA repair</keyword>
<keyword evidence="4" id="KW-0479">Metal-binding</keyword>
<dbReference type="OrthoDB" id="445341at2759"/>
<evidence type="ECO:0000313" key="29">
    <source>
        <dbReference type="EMBL" id="KAF2878710.1"/>
    </source>
</evidence>
<name>A0A8K0C7W4_IGNLU</name>
<dbReference type="GO" id="GO:0051747">
    <property type="term" value="F:cytosine C-5 DNA demethylase activity"/>
    <property type="evidence" value="ECO:0007669"/>
    <property type="project" value="TreeGrafter"/>
</dbReference>
<keyword evidence="30" id="KW-1185">Reference proteome</keyword>
<dbReference type="GO" id="GO:0008198">
    <property type="term" value="F:ferrous iron binding"/>
    <property type="evidence" value="ECO:0007669"/>
    <property type="project" value="TreeGrafter"/>
</dbReference>
<dbReference type="PANTHER" id="PTHR31573">
    <property type="entry name" value="ALPHA-KETOGLUTARATE-DEPENDENT DIOXYGENASE ALKB HOMOLOG 2"/>
    <property type="match status" value="1"/>
</dbReference>
<comment type="catalytic activity">
    <reaction evidence="12">
        <text>an N(1)-methyl-2'-deoxyadenosine in single-stranded DNA + 2-oxoglutarate + O2 = a 2'-deoxyadenosine in single-stranded DNA + formaldehyde + succinate + CO2 + H(+)</text>
        <dbReference type="Rhea" id="RHEA:70447"/>
        <dbReference type="Rhea" id="RHEA-COMP:17895"/>
        <dbReference type="Rhea" id="RHEA-COMP:17896"/>
        <dbReference type="ChEBI" id="CHEBI:15378"/>
        <dbReference type="ChEBI" id="CHEBI:15379"/>
        <dbReference type="ChEBI" id="CHEBI:16526"/>
        <dbReference type="ChEBI" id="CHEBI:16810"/>
        <dbReference type="ChEBI" id="CHEBI:16842"/>
        <dbReference type="ChEBI" id="CHEBI:30031"/>
        <dbReference type="ChEBI" id="CHEBI:90615"/>
        <dbReference type="ChEBI" id="CHEBI:139096"/>
    </reaction>
    <physiologicalReaction direction="left-to-right" evidence="12">
        <dbReference type="Rhea" id="RHEA:70448"/>
    </physiologicalReaction>
</comment>
<evidence type="ECO:0000256" key="12">
    <source>
        <dbReference type="ARBA" id="ARBA00051010"/>
    </source>
</evidence>
<dbReference type="PANTHER" id="PTHR31573:SF1">
    <property type="entry name" value="DNA OXIDATIVE DEMETHYLASE ALKBH2"/>
    <property type="match status" value="1"/>
</dbReference>
<protein>
    <recommendedName>
        <fullName evidence="24">DNA oxidative demethylase ALKBH2</fullName>
        <ecNumber evidence="23">1.14.11.33</ecNumber>
    </recommendedName>
    <alternativeName>
        <fullName evidence="25">Alkylated DNA repair protein alkB homolog 2</fullName>
    </alternativeName>
    <alternativeName>
        <fullName evidence="26">Alpha-ketoglutarate-dependent dioxygenase alkB homolog 2</fullName>
    </alternativeName>
</protein>
<comment type="cofactor">
    <cofactor evidence="1">
        <name>Fe(2+)</name>
        <dbReference type="ChEBI" id="CHEBI:29033"/>
    </cofactor>
</comment>
<comment type="subcellular location">
    <subcellularLocation>
        <location evidence="2">Nucleus</location>
        <location evidence="2">Nucleolus</location>
    </subcellularLocation>
    <subcellularLocation>
        <location evidence="3">Nucleus</location>
        <location evidence="3">Nucleoplasm</location>
    </subcellularLocation>
</comment>
<dbReference type="PROSITE" id="PS51471">
    <property type="entry name" value="FE2OG_OXY"/>
    <property type="match status" value="1"/>
</dbReference>
<feature type="binding site" evidence="27">
    <location>
        <position position="218"/>
    </location>
    <ligand>
        <name>2-oxoglutarate</name>
        <dbReference type="ChEBI" id="CHEBI:16810"/>
    </ligand>
</feature>
<evidence type="ECO:0000256" key="23">
    <source>
        <dbReference type="ARBA" id="ARBA00066725"/>
    </source>
</evidence>
<evidence type="ECO:0000256" key="6">
    <source>
        <dbReference type="ARBA" id="ARBA00022842"/>
    </source>
</evidence>
<keyword evidence="9" id="KW-0408">Iron</keyword>
<evidence type="ECO:0000256" key="14">
    <source>
        <dbReference type="ARBA" id="ARBA00051189"/>
    </source>
</evidence>
<evidence type="ECO:0000256" key="10">
    <source>
        <dbReference type="ARBA" id="ARBA00023204"/>
    </source>
</evidence>
<evidence type="ECO:0000256" key="16">
    <source>
        <dbReference type="ARBA" id="ARBA00051434"/>
    </source>
</evidence>
<evidence type="ECO:0000256" key="2">
    <source>
        <dbReference type="ARBA" id="ARBA00004604"/>
    </source>
</evidence>
<feature type="binding site" evidence="27">
    <location>
        <position position="139"/>
    </location>
    <ligand>
        <name>substrate</name>
    </ligand>
</feature>
<gene>
    <name evidence="29" type="ORF">ILUMI_27462</name>
</gene>
<feature type="binding site" evidence="27">
    <location>
        <position position="220"/>
    </location>
    <ligand>
        <name>2-oxoglutarate</name>
        <dbReference type="ChEBI" id="CHEBI:16810"/>
    </ligand>
</feature>
<dbReference type="GO" id="GO:0035516">
    <property type="term" value="F:broad specificity oxidative DNA demethylase activity"/>
    <property type="evidence" value="ECO:0007669"/>
    <property type="project" value="UniProtKB-EC"/>
</dbReference>
<evidence type="ECO:0000259" key="28">
    <source>
        <dbReference type="PROSITE" id="PS51471"/>
    </source>
</evidence>
<comment type="catalytic activity">
    <reaction evidence="13">
        <text>an N(3)-methyl-2'-deoxycytidine in single-stranded DNA + 2-oxoglutarate + O2 = a 2'-deoxycytidine in single-stranded DNA + formaldehyde + succinate + CO2 + H(+)</text>
        <dbReference type="Rhea" id="RHEA:70435"/>
        <dbReference type="Rhea" id="RHEA-COMP:12846"/>
        <dbReference type="Rhea" id="RHEA-COMP:17894"/>
        <dbReference type="ChEBI" id="CHEBI:15378"/>
        <dbReference type="ChEBI" id="CHEBI:15379"/>
        <dbReference type="ChEBI" id="CHEBI:16526"/>
        <dbReference type="ChEBI" id="CHEBI:16810"/>
        <dbReference type="ChEBI" id="CHEBI:16842"/>
        <dbReference type="ChEBI" id="CHEBI:30031"/>
        <dbReference type="ChEBI" id="CHEBI:85452"/>
        <dbReference type="ChEBI" id="CHEBI:139075"/>
    </reaction>
    <physiologicalReaction direction="left-to-right" evidence="13">
        <dbReference type="Rhea" id="RHEA:70436"/>
    </physiologicalReaction>
</comment>
<feature type="binding site" evidence="27">
    <location>
        <position position="214"/>
    </location>
    <ligand>
        <name>2-oxoglutarate</name>
        <dbReference type="ChEBI" id="CHEBI:16810"/>
    </ligand>
</feature>
<organism evidence="29 30">
    <name type="scientific">Ignelater luminosus</name>
    <name type="common">Cucubano</name>
    <name type="synonym">Pyrophorus luminosus</name>
    <dbReference type="NCBI Taxonomy" id="2038154"/>
    <lineage>
        <taxon>Eukaryota</taxon>
        <taxon>Metazoa</taxon>
        <taxon>Ecdysozoa</taxon>
        <taxon>Arthropoda</taxon>
        <taxon>Hexapoda</taxon>
        <taxon>Insecta</taxon>
        <taxon>Pterygota</taxon>
        <taxon>Neoptera</taxon>
        <taxon>Endopterygota</taxon>
        <taxon>Coleoptera</taxon>
        <taxon>Polyphaga</taxon>
        <taxon>Elateriformia</taxon>
        <taxon>Elateroidea</taxon>
        <taxon>Elateridae</taxon>
        <taxon>Agrypninae</taxon>
        <taxon>Pyrophorini</taxon>
        <taxon>Ignelater</taxon>
    </lineage>
</organism>
<comment type="catalytic activity">
    <reaction evidence="21">
        <text>a methylated nucleobase within DNA + 2-oxoglutarate + O2 = a nucleobase within DNA + formaldehyde + succinate + CO2</text>
        <dbReference type="Rhea" id="RHEA:30299"/>
        <dbReference type="Rhea" id="RHEA-COMP:12192"/>
        <dbReference type="Rhea" id="RHEA-COMP:12193"/>
        <dbReference type="ChEBI" id="CHEBI:15379"/>
        <dbReference type="ChEBI" id="CHEBI:16526"/>
        <dbReference type="ChEBI" id="CHEBI:16810"/>
        <dbReference type="ChEBI" id="CHEBI:16842"/>
        <dbReference type="ChEBI" id="CHEBI:30031"/>
        <dbReference type="ChEBI" id="CHEBI:32875"/>
        <dbReference type="ChEBI" id="CHEBI:64428"/>
        <dbReference type="EC" id="1.14.11.33"/>
    </reaction>
    <physiologicalReaction direction="left-to-right" evidence="21">
        <dbReference type="Rhea" id="RHEA:30300"/>
    </physiologicalReaction>
</comment>
<keyword evidence="7" id="KW-0223">Dioxygenase</keyword>
<evidence type="ECO:0000256" key="15">
    <source>
        <dbReference type="ARBA" id="ARBA00051376"/>
    </source>
</evidence>
<feature type="binding site" evidence="27">
    <location>
        <begin position="67"/>
        <end position="69"/>
    </location>
    <ligand>
        <name>substrate</name>
    </ligand>
</feature>
<keyword evidence="11" id="KW-0539">Nucleus</keyword>
<feature type="binding site" evidence="27">
    <location>
        <position position="124"/>
    </location>
    <ligand>
        <name>2-oxoglutarate</name>
        <dbReference type="ChEBI" id="CHEBI:16810"/>
    </ligand>
</feature>
<evidence type="ECO:0000256" key="25">
    <source>
        <dbReference type="ARBA" id="ARBA00077989"/>
    </source>
</evidence>
<dbReference type="InterPro" id="IPR032852">
    <property type="entry name" value="ALKBH2"/>
</dbReference>
<comment type="catalytic activity">
    <reaction evidence="18">
        <text>a 3,N(4)-etheno-2'-deoxycytidine in single-stranded DNA + 2-oxoglutarate + O2 + H2O = a 2'-deoxycytidine in single-stranded DNA + glyoxal + succinate + CO2</text>
        <dbReference type="Rhea" id="RHEA:70471"/>
        <dbReference type="Rhea" id="RHEA-COMP:12846"/>
        <dbReference type="Rhea" id="RHEA-COMP:17906"/>
        <dbReference type="ChEBI" id="CHEBI:15377"/>
        <dbReference type="ChEBI" id="CHEBI:15379"/>
        <dbReference type="ChEBI" id="CHEBI:16526"/>
        <dbReference type="ChEBI" id="CHEBI:16810"/>
        <dbReference type="ChEBI" id="CHEBI:30031"/>
        <dbReference type="ChEBI" id="CHEBI:34779"/>
        <dbReference type="ChEBI" id="CHEBI:85452"/>
        <dbReference type="ChEBI" id="CHEBI:189585"/>
    </reaction>
    <physiologicalReaction direction="left-to-right" evidence="18">
        <dbReference type="Rhea" id="RHEA:70472"/>
    </physiologicalReaction>
</comment>
<feature type="binding site" evidence="27">
    <location>
        <position position="136"/>
    </location>
    <ligand>
        <name>2-oxoglutarate</name>
        <dbReference type="ChEBI" id="CHEBI:16810"/>
    </ligand>
</feature>
<comment type="caution">
    <text evidence="29">The sequence shown here is derived from an EMBL/GenBank/DDBJ whole genome shotgun (WGS) entry which is preliminary data.</text>
</comment>
<comment type="catalytic activity">
    <reaction evidence="15">
        <text>an N(3)-methyl-2'-deoxycytidine in double-stranded DNA + 2-oxoglutarate + O2 = a 2'-deoxycytidine in double-stranded DNA + formaldehyde + succinate + CO2 + H(+)</text>
        <dbReference type="Rhea" id="RHEA:70439"/>
        <dbReference type="Rhea" id="RHEA-COMP:14237"/>
        <dbReference type="Rhea" id="RHEA-COMP:17070"/>
        <dbReference type="ChEBI" id="CHEBI:15378"/>
        <dbReference type="ChEBI" id="CHEBI:15379"/>
        <dbReference type="ChEBI" id="CHEBI:16526"/>
        <dbReference type="ChEBI" id="CHEBI:16810"/>
        <dbReference type="ChEBI" id="CHEBI:16842"/>
        <dbReference type="ChEBI" id="CHEBI:30031"/>
        <dbReference type="ChEBI" id="CHEBI:85452"/>
        <dbReference type="ChEBI" id="CHEBI:139075"/>
    </reaction>
    <physiologicalReaction direction="left-to-right" evidence="15">
        <dbReference type="Rhea" id="RHEA:70440"/>
    </physiologicalReaction>
</comment>
<comment type="catalytic activity">
    <reaction evidence="19">
        <text>a 1,N(6)-etheno-2'-deoxyadenosine in double-stranded DNA + 2-oxoglutarate + O2 + H2O = a 2'-deoxyadenosine in double-stranded DNA + glyoxal + succinate + CO2</text>
        <dbReference type="Rhea" id="RHEA:70463"/>
        <dbReference type="Rhea" id="RHEA-COMP:17897"/>
        <dbReference type="Rhea" id="RHEA-COMP:17903"/>
        <dbReference type="ChEBI" id="CHEBI:15377"/>
        <dbReference type="ChEBI" id="CHEBI:15379"/>
        <dbReference type="ChEBI" id="CHEBI:16526"/>
        <dbReference type="ChEBI" id="CHEBI:16810"/>
        <dbReference type="ChEBI" id="CHEBI:30031"/>
        <dbReference type="ChEBI" id="CHEBI:34779"/>
        <dbReference type="ChEBI" id="CHEBI:90615"/>
        <dbReference type="ChEBI" id="CHEBI:189583"/>
    </reaction>
    <physiologicalReaction direction="left-to-right" evidence="19">
        <dbReference type="Rhea" id="RHEA:70464"/>
    </physiologicalReaction>
</comment>
<keyword evidence="8" id="KW-0560">Oxidoreductase</keyword>
<evidence type="ECO:0000256" key="21">
    <source>
        <dbReference type="ARBA" id="ARBA00053025"/>
    </source>
</evidence>
<proteinExistence type="predicted"/>
<dbReference type="Pfam" id="PF13532">
    <property type="entry name" value="2OG-FeII_Oxy_2"/>
    <property type="match status" value="1"/>
</dbReference>
<dbReference type="GO" id="GO:0005730">
    <property type="term" value="C:nucleolus"/>
    <property type="evidence" value="ECO:0007669"/>
    <property type="project" value="UniProtKB-SubCell"/>
</dbReference>
<dbReference type="InterPro" id="IPR005123">
    <property type="entry name" value="Oxoglu/Fe-dep_dioxygenase_dom"/>
</dbReference>
<feature type="binding site" evidence="27">
    <location>
        <position position="126"/>
    </location>
    <ligand>
        <name>2-oxoglutarate</name>
        <dbReference type="ChEBI" id="CHEBI:16810"/>
    </ligand>
</feature>
<comment type="catalytic activity">
    <reaction evidence="14">
        <text>a 1,N(6)-etheno-2'-deoxyadenosine in single-stranded DNA + 2-oxoglutarate + O2 + H2O = a 2'-deoxyadenosine in single-stranded DNA + glyoxal + succinate + CO2</text>
        <dbReference type="Rhea" id="RHEA:70459"/>
        <dbReference type="Rhea" id="RHEA-COMP:17896"/>
        <dbReference type="Rhea" id="RHEA-COMP:17904"/>
        <dbReference type="ChEBI" id="CHEBI:15377"/>
        <dbReference type="ChEBI" id="CHEBI:15379"/>
        <dbReference type="ChEBI" id="CHEBI:16526"/>
        <dbReference type="ChEBI" id="CHEBI:16810"/>
        <dbReference type="ChEBI" id="CHEBI:30031"/>
        <dbReference type="ChEBI" id="CHEBI:34779"/>
        <dbReference type="ChEBI" id="CHEBI:90615"/>
        <dbReference type="ChEBI" id="CHEBI:189583"/>
    </reaction>
    <physiologicalReaction direction="left-to-right" evidence="14">
        <dbReference type="Rhea" id="RHEA:70460"/>
    </physiologicalReaction>
</comment>
<comment type="catalytic activity">
    <reaction evidence="20">
        <text>an N(1)-methyl-2'-deoxyadenosine in double-stranded DNA + 2-oxoglutarate + O2 = a 2'-deoxyadenosine in double-stranded DNA + formaldehyde + succinate + CO2 + H(+)</text>
        <dbReference type="Rhea" id="RHEA:70443"/>
        <dbReference type="Rhea" id="RHEA-COMP:14236"/>
        <dbReference type="Rhea" id="RHEA-COMP:17897"/>
        <dbReference type="ChEBI" id="CHEBI:15378"/>
        <dbReference type="ChEBI" id="CHEBI:15379"/>
        <dbReference type="ChEBI" id="CHEBI:16526"/>
        <dbReference type="ChEBI" id="CHEBI:16810"/>
        <dbReference type="ChEBI" id="CHEBI:16842"/>
        <dbReference type="ChEBI" id="CHEBI:30031"/>
        <dbReference type="ChEBI" id="CHEBI:90615"/>
        <dbReference type="ChEBI" id="CHEBI:139096"/>
    </reaction>
    <physiologicalReaction direction="left-to-right" evidence="20">
        <dbReference type="Rhea" id="RHEA:70444"/>
    </physiologicalReaction>
</comment>
<dbReference type="GO" id="GO:0005654">
    <property type="term" value="C:nucleoplasm"/>
    <property type="evidence" value="ECO:0007669"/>
    <property type="project" value="UniProtKB-SubCell"/>
</dbReference>
<evidence type="ECO:0000256" key="27">
    <source>
        <dbReference type="PIRSR" id="PIRSR632852-1"/>
    </source>
</evidence>
<dbReference type="InterPro" id="IPR037151">
    <property type="entry name" value="AlkB-like_sf"/>
</dbReference>
<evidence type="ECO:0000256" key="11">
    <source>
        <dbReference type="ARBA" id="ARBA00023242"/>
    </source>
</evidence>
<dbReference type="EMBL" id="VTPC01091301">
    <property type="protein sequence ID" value="KAF2878710.1"/>
    <property type="molecule type" value="Genomic_DNA"/>
</dbReference>
<dbReference type="FunFam" id="2.60.120.590:FF:000004">
    <property type="entry name" value="DNA oxidative demethylase ALKBH2"/>
    <property type="match status" value="1"/>
</dbReference>
<reference evidence="29" key="1">
    <citation type="submission" date="2019-08" db="EMBL/GenBank/DDBJ databases">
        <title>The genome of the North American firefly Photinus pyralis.</title>
        <authorList>
            <consortium name="Photinus pyralis genome working group"/>
            <person name="Fallon T.R."/>
            <person name="Sander Lower S.E."/>
            <person name="Weng J.-K."/>
        </authorList>
    </citation>
    <scope>NUCLEOTIDE SEQUENCE</scope>
    <source>
        <strain evidence="29">TRF0915ILg1</strain>
        <tissue evidence="29">Whole body</tissue>
    </source>
</reference>
<accession>A0A8K0C7W4</accession>
<dbReference type="InterPro" id="IPR027450">
    <property type="entry name" value="AlkB-like"/>
</dbReference>
<keyword evidence="5" id="KW-0227">DNA damage</keyword>
<evidence type="ECO:0000256" key="3">
    <source>
        <dbReference type="ARBA" id="ARBA00004642"/>
    </source>
</evidence>
<comment type="subunit">
    <text evidence="22">Interacts with PCNA homotrimer; this interaction is enhanced during the S-phase of the cell cycle. Interacts with nucleolar proteins NCL, UBTF and NPM1. Interacts with XRCC5-XRCC6 heterodimer.</text>
</comment>
<evidence type="ECO:0000256" key="19">
    <source>
        <dbReference type="ARBA" id="ARBA00052627"/>
    </source>
</evidence>